<dbReference type="GO" id="GO:0005634">
    <property type="term" value="C:nucleus"/>
    <property type="evidence" value="ECO:0007669"/>
    <property type="project" value="UniProtKB-SubCell"/>
</dbReference>
<evidence type="ECO:0000256" key="3">
    <source>
        <dbReference type="ARBA" id="ARBA00022771"/>
    </source>
</evidence>
<evidence type="ECO:0000256" key="2">
    <source>
        <dbReference type="ARBA" id="ARBA00022723"/>
    </source>
</evidence>
<feature type="compositionally biased region" description="Polar residues" evidence="9">
    <location>
        <begin position="86"/>
        <end position="103"/>
    </location>
</feature>
<feature type="compositionally biased region" description="Basic and acidic residues" evidence="9">
    <location>
        <begin position="25"/>
        <end position="34"/>
    </location>
</feature>
<evidence type="ECO:0000256" key="4">
    <source>
        <dbReference type="ARBA" id="ARBA00022833"/>
    </source>
</evidence>
<reference evidence="11 12" key="1">
    <citation type="submission" date="2017-03" db="EMBL/GenBank/DDBJ databases">
        <title>Genomes of endolithic fungi from Antarctica.</title>
        <authorList>
            <person name="Coleine C."/>
            <person name="Masonjones S."/>
            <person name="Stajich J.E."/>
        </authorList>
    </citation>
    <scope>NUCLEOTIDE SEQUENCE [LARGE SCALE GENOMIC DNA]</scope>
    <source>
        <strain evidence="11 12">CCFEE 5187</strain>
    </source>
</reference>
<dbReference type="PROSITE" id="PS50114">
    <property type="entry name" value="GATA_ZN_FINGER_2"/>
    <property type="match status" value="1"/>
</dbReference>
<dbReference type="GO" id="GO:0045944">
    <property type="term" value="P:positive regulation of transcription by RNA polymerase II"/>
    <property type="evidence" value="ECO:0007669"/>
    <property type="project" value="TreeGrafter"/>
</dbReference>
<evidence type="ECO:0000313" key="12">
    <source>
        <dbReference type="Proteomes" id="UP000308768"/>
    </source>
</evidence>
<dbReference type="GO" id="GO:0008270">
    <property type="term" value="F:zinc ion binding"/>
    <property type="evidence" value="ECO:0007669"/>
    <property type="project" value="UniProtKB-KW"/>
</dbReference>
<organism evidence="11 12">
    <name type="scientific">Cryomyces minteri</name>
    <dbReference type="NCBI Taxonomy" id="331657"/>
    <lineage>
        <taxon>Eukaryota</taxon>
        <taxon>Fungi</taxon>
        <taxon>Dikarya</taxon>
        <taxon>Ascomycota</taxon>
        <taxon>Pezizomycotina</taxon>
        <taxon>Dothideomycetes</taxon>
        <taxon>Dothideomycetes incertae sedis</taxon>
        <taxon>Cryomyces</taxon>
    </lineage>
</organism>
<keyword evidence="2" id="KW-0479">Metal-binding</keyword>
<dbReference type="GO" id="GO:0000978">
    <property type="term" value="F:RNA polymerase II cis-regulatory region sequence-specific DNA binding"/>
    <property type="evidence" value="ECO:0007669"/>
    <property type="project" value="TreeGrafter"/>
</dbReference>
<feature type="region of interest" description="Disordered" evidence="9">
    <location>
        <begin position="1"/>
        <end position="105"/>
    </location>
</feature>
<evidence type="ECO:0000256" key="8">
    <source>
        <dbReference type="PROSITE-ProRule" id="PRU00094"/>
    </source>
</evidence>
<dbReference type="PANTHER" id="PTHR10071:SF335">
    <property type="entry name" value="IRON-SENSING TRANSCRIPTIONAL REPRESSOR-RELATED"/>
    <property type="match status" value="1"/>
</dbReference>
<keyword evidence="7" id="KW-0539">Nucleus</keyword>
<dbReference type="GO" id="GO:0000122">
    <property type="term" value="P:negative regulation of transcription by RNA polymerase II"/>
    <property type="evidence" value="ECO:0007669"/>
    <property type="project" value="TreeGrafter"/>
</dbReference>
<keyword evidence="5" id="KW-0805">Transcription regulation</keyword>
<keyword evidence="3 8" id="KW-0863">Zinc-finger</keyword>
<dbReference type="OrthoDB" id="515401at2759"/>
<protein>
    <recommendedName>
        <fullName evidence="10">GATA-type domain-containing protein</fullName>
    </recommendedName>
</protein>
<dbReference type="InterPro" id="IPR013088">
    <property type="entry name" value="Znf_NHR/GATA"/>
</dbReference>
<comment type="subcellular location">
    <subcellularLocation>
        <location evidence="1">Nucleus</location>
    </subcellularLocation>
</comment>
<name>A0A4U0X1V7_9PEZI</name>
<feature type="region of interest" description="Disordered" evidence="9">
    <location>
        <begin position="178"/>
        <end position="279"/>
    </location>
</feature>
<keyword evidence="6" id="KW-0804">Transcription</keyword>
<feature type="domain" description="GATA-type" evidence="10">
    <location>
        <begin position="110"/>
        <end position="132"/>
    </location>
</feature>
<dbReference type="InterPro" id="IPR000679">
    <property type="entry name" value="Znf_GATA"/>
</dbReference>
<accession>A0A4U0X1V7</accession>
<evidence type="ECO:0000256" key="7">
    <source>
        <dbReference type="ARBA" id="ARBA00023242"/>
    </source>
</evidence>
<dbReference type="AlphaFoldDB" id="A0A4U0X1V7"/>
<proteinExistence type="predicted"/>
<dbReference type="STRING" id="331657.A0A4U0X1V7"/>
<evidence type="ECO:0000256" key="5">
    <source>
        <dbReference type="ARBA" id="ARBA00023015"/>
    </source>
</evidence>
<evidence type="ECO:0000313" key="11">
    <source>
        <dbReference type="EMBL" id="TKA69186.1"/>
    </source>
</evidence>
<keyword evidence="12" id="KW-1185">Reference proteome</keyword>
<feature type="region of interest" description="Disordered" evidence="9">
    <location>
        <begin position="291"/>
        <end position="324"/>
    </location>
</feature>
<dbReference type="EMBL" id="NAJN01000751">
    <property type="protein sequence ID" value="TKA69186.1"/>
    <property type="molecule type" value="Genomic_DNA"/>
</dbReference>
<dbReference type="Proteomes" id="UP000308768">
    <property type="component" value="Unassembled WGS sequence"/>
</dbReference>
<dbReference type="InterPro" id="IPR039355">
    <property type="entry name" value="Transcription_factor_GATA"/>
</dbReference>
<dbReference type="PANTHER" id="PTHR10071">
    <property type="entry name" value="TRANSCRIPTION FACTOR GATA FAMILY MEMBER"/>
    <property type="match status" value="1"/>
</dbReference>
<evidence type="ECO:0000256" key="9">
    <source>
        <dbReference type="SAM" id="MobiDB-lite"/>
    </source>
</evidence>
<evidence type="ECO:0000256" key="6">
    <source>
        <dbReference type="ARBA" id="ARBA00023163"/>
    </source>
</evidence>
<evidence type="ECO:0000259" key="10">
    <source>
        <dbReference type="PROSITE" id="PS50114"/>
    </source>
</evidence>
<feature type="compositionally biased region" description="Basic and acidic residues" evidence="9">
    <location>
        <begin position="46"/>
        <end position="61"/>
    </location>
</feature>
<evidence type="ECO:0000256" key="1">
    <source>
        <dbReference type="ARBA" id="ARBA00004123"/>
    </source>
</evidence>
<comment type="caution">
    <text evidence="11">The sequence shown here is derived from an EMBL/GenBank/DDBJ whole genome shotgun (WGS) entry which is preliminary data.</text>
</comment>
<sequence>MSAPLQGGGFANTVLAPSPAPPHHLSREPSREDMELAEQLVSHARGLRDADGHVPETRAGENRGSTTRLSGEYHNLDDVQAAQVDDPTTYSSQETAPSQQRLQGGSVPMGLYHKLHGVHRPVAMKKSEIKRRKRVVPAINDQSTGLPNSTFEPSVSPDPGASNFAEAAFHTHENINNSLSPVHHQEQSSADYGNGEFKPQRPPYPVDFTDSFRPGPARHRNQNRDIPMPPSPYQQPHTELNLHKRSFSVSESSDHHTHKHPSSITSILNPSQQTTVDAGNIDPSFAAMEREVAKPVQASAPIGTSAPVAQMTVQKTKAERRAELEREAERMREMLVAKEKELAALGEDI</sequence>
<keyword evidence="4" id="KW-0862">Zinc</keyword>
<gene>
    <name evidence="11" type="ORF">B0A49_04124</name>
</gene>
<dbReference type="GO" id="GO:0000981">
    <property type="term" value="F:DNA-binding transcription factor activity, RNA polymerase II-specific"/>
    <property type="evidence" value="ECO:0007669"/>
    <property type="project" value="TreeGrafter"/>
</dbReference>
<dbReference type="Gene3D" id="3.30.50.10">
    <property type="entry name" value="Erythroid Transcription Factor GATA-1, subunit A"/>
    <property type="match status" value="1"/>
</dbReference>
<feature type="compositionally biased region" description="Gly residues" evidence="9">
    <location>
        <begin position="1"/>
        <end position="10"/>
    </location>
</feature>
<feature type="compositionally biased region" description="Polar residues" evidence="9">
    <location>
        <begin position="262"/>
        <end position="277"/>
    </location>
</feature>